<evidence type="ECO:0000256" key="1">
    <source>
        <dbReference type="ARBA" id="ARBA00022729"/>
    </source>
</evidence>
<evidence type="ECO:0008006" key="4">
    <source>
        <dbReference type="Google" id="ProtNLM"/>
    </source>
</evidence>
<dbReference type="AlphaFoldDB" id="A0A150XJI4"/>
<dbReference type="InterPro" id="IPR004564">
    <property type="entry name" value="OM_lipoprot_carrier_LolA-like"/>
</dbReference>
<keyword evidence="3" id="KW-1185">Reference proteome</keyword>
<comment type="caution">
    <text evidence="2">The sequence shown here is derived from an EMBL/GenBank/DDBJ whole genome shotgun (WGS) entry which is preliminary data.</text>
</comment>
<dbReference type="Gene3D" id="2.50.20.10">
    <property type="entry name" value="Lipoprotein localisation LolA/LolB/LppX"/>
    <property type="match status" value="1"/>
</dbReference>
<evidence type="ECO:0000313" key="3">
    <source>
        <dbReference type="Proteomes" id="UP000075615"/>
    </source>
</evidence>
<dbReference type="Pfam" id="PF03548">
    <property type="entry name" value="LolA"/>
    <property type="match status" value="1"/>
</dbReference>
<gene>
    <name evidence="2" type="ORF">AWN68_04340</name>
</gene>
<organism evidence="2 3">
    <name type="scientific">Roseivirga echinicomitans</name>
    <dbReference type="NCBI Taxonomy" id="296218"/>
    <lineage>
        <taxon>Bacteria</taxon>
        <taxon>Pseudomonadati</taxon>
        <taxon>Bacteroidota</taxon>
        <taxon>Cytophagia</taxon>
        <taxon>Cytophagales</taxon>
        <taxon>Roseivirgaceae</taxon>
        <taxon>Roseivirga</taxon>
    </lineage>
</organism>
<sequence length="202" mass="23344">MMVFSSTLMVAQDPKAVLDKMSATYKAMPGFEIEFVQKVMSEAEVLDRFSGTAAVSKEKFMIKFRDQHIYCNGPVLWTYLVEAQELTITNFEPEETFINPTNIYDIYKKGFTYTYKRSENMGGSLVDVIELVSTDEDSDFTNIIMYIDKKTSYLKAWDLIDYDGIKTAFEVANFKPNQTYAAGFFEFDPKKNPVQHTEDYRN</sequence>
<dbReference type="STRING" id="296218.AWN68_04340"/>
<accession>A0A150XJI4</accession>
<proteinExistence type="predicted"/>
<name>A0A150XJI4_9BACT</name>
<evidence type="ECO:0000313" key="2">
    <source>
        <dbReference type="EMBL" id="KYG78863.1"/>
    </source>
</evidence>
<dbReference type="PANTHER" id="PTHR35869">
    <property type="entry name" value="OUTER-MEMBRANE LIPOPROTEIN CARRIER PROTEIN"/>
    <property type="match status" value="1"/>
</dbReference>
<reference evidence="2 3" key="1">
    <citation type="submission" date="2016-01" db="EMBL/GenBank/DDBJ databases">
        <title>Genome sequencing of Roseivirga echinicomitans KMM 6058.</title>
        <authorList>
            <person name="Selvaratnam C."/>
            <person name="Thevarajoo S."/>
            <person name="Goh K.M."/>
            <person name="Ee R."/>
            <person name="Chan K.-G."/>
            <person name="Chong C.S."/>
        </authorList>
    </citation>
    <scope>NUCLEOTIDE SEQUENCE [LARGE SCALE GENOMIC DNA]</scope>
    <source>
        <strain evidence="2 3">KMM 6058</strain>
    </source>
</reference>
<dbReference type="EMBL" id="LRDB01000012">
    <property type="protein sequence ID" value="KYG78863.1"/>
    <property type="molecule type" value="Genomic_DNA"/>
</dbReference>
<dbReference type="InterPro" id="IPR029046">
    <property type="entry name" value="LolA/LolB/LppX"/>
</dbReference>
<dbReference type="CDD" id="cd16325">
    <property type="entry name" value="LolA"/>
    <property type="match status" value="1"/>
</dbReference>
<keyword evidence="1" id="KW-0732">Signal</keyword>
<dbReference type="PANTHER" id="PTHR35869:SF1">
    <property type="entry name" value="OUTER-MEMBRANE LIPOPROTEIN CARRIER PROTEIN"/>
    <property type="match status" value="1"/>
</dbReference>
<dbReference type="SUPFAM" id="SSF89392">
    <property type="entry name" value="Prokaryotic lipoproteins and lipoprotein localization factors"/>
    <property type="match status" value="1"/>
</dbReference>
<dbReference type="Proteomes" id="UP000075615">
    <property type="component" value="Unassembled WGS sequence"/>
</dbReference>
<protein>
    <recommendedName>
        <fullName evidence="4">Cell envelope biogenesis protein LolA</fullName>
    </recommendedName>
</protein>